<protein>
    <submittedName>
        <fullName evidence="1">Uncharacterized protein</fullName>
    </submittedName>
</protein>
<gene>
    <name evidence="1" type="ORF">BN1221_04416</name>
</gene>
<name>A0A0G4K116_9GAMM</name>
<reference evidence="2" key="1">
    <citation type="submission" date="2015-01" db="EMBL/GenBank/DDBJ databases">
        <authorList>
            <person name="Paterson Steve"/>
        </authorList>
    </citation>
    <scope>NUCLEOTIDE SEQUENCE [LARGE SCALE GENOMIC DNA]</scope>
    <source>
        <strain evidence="2">OBR1</strain>
    </source>
</reference>
<accession>A0A0G4K116</accession>
<dbReference type="AlphaFoldDB" id="A0A0G4K116"/>
<organism evidence="1 2">
    <name type="scientific">Brenneria goodwinii</name>
    <dbReference type="NCBI Taxonomy" id="1109412"/>
    <lineage>
        <taxon>Bacteria</taxon>
        <taxon>Pseudomonadati</taxon>
        <taxon>Pseudomonadota</taxon>
        <taxon>Gammaproteobacteria</taxon>
        <taxon>Enterobacterales</taxon>
        <taxon>Pectobacteriaceae</taxon>
        <taxon>Brenneria</taxon>
    </lineage>
</organism>
<proteinExistence type="predicted"/>
<keyword evidence="2" id="KW-1185">Reference proteome</keyword>
<dbReference type="Proteomes" id="UP000044377">
    <property type="component" value="Unassembled WGS sequence"/>
</dbReference>
<evidence type="ECO:0000313" key="2">
    <source>
        <dbReference type="Proteomes" id="UP000044377"/>
    </source>
</evidence>
<dbReference type="EMBL" id="CGIG01000001">
    <property type="protein sequence ID" value="CPR20613.1"/>
    <property type="molecule type" value="Genomic_DNA"/>
</dbReference>
<sequence length="56" mass="6521">MDKLSATVEVSLSATKKPAVYQNLVMQHKIIIRKYLTKNLILLQLAYIETVWLFKN</sequence>
<evidence type="ECO:0000313" key="1">
    <source>
        <dbReference type="EMBL" id="CPR20613.1"/>
    </source>
</evidence>